<accession>A0AA43QVA2</accession>
<evidence type="ECO:0000313" key="1">
    <source>
        <dbReference type="EMBL" id="MDI1490970.1"/>
    </source>
</evidence>
<comment type="caution">
    <text evidence="1">The sequence shown here is derived from an EMBL/GenBank/DDBJ whole genome shotgun (WGS) entry which is preliminary data.</text>
</comment>
<dbReference type="EMBL" id="JAPUFD010000013">
    <property type="protein sequence ID" value="MDI1490970.1"/>
    <property type="molecule type" value="Genomic_DNA"/>
</dbReference>
<name>A0AA43QVA2_9LECA</name>
<protein>
    <submittedName>
        <fullName evidence="1">Uncharacterized protein</fullName>
    </submittedName>
</protein>
<dbReference type="PANTHER" id="PTHR37540:SF5">
    <property type="entry name" value="TRANSCRIPTION FACTOR DOMAIN-CONTAINING PROTEIN"/>
    <property type="match status" value="1"/>
</dbReference>
<organism evidence="1 2">
    <name type="scientific">Ramalina farinacea</name>
    <dbReference type="NCBI Taxonomy" id="258253"/>
    <lineage>
        <taxon>Eukaryota</taxon>
        <taxon>Fungi</taxon>
        <taxon>Dikarya</taxon>
        <taxon>Ascomycota</taxon>
        <taxon>Pezizomycotina</taxon>
        <taxon>Lecanoromycetes</taxon>
        <taxon>OSLEUM clade</taxon>
        <taxon>Lecanoromycetidae</taxon>
        <taxon>Lecanorales</taxon>
        <taxon>Lecanorineae</taxon>
        <taxon>Ramalinaceae</taxon>
        <taxon>Ramalina</taxon>
    </lineage>
</organism>
<keyword evidence="2" id="KW-1185">Reference proteome</keyword>
<dbReference type="AlphaFoldDB" id="A0AA43QVA2"/>
<evidence type="ECO:0000313" key="2">
    <source>
        <dbReference type="Proteomes" id="UP001161017"/>
    </source>
</evidence>
<sequence>MAIQDAGLFMATMTLAAAHLDAVRGDNKIRGSPEFFQQKGDTFNKINAKLKDPNEAISNEVIAAIAMLTMAANLSCNITEFNIHMSAIYRMVQMRGGITALGGGDILQILVGRLDLIHSLNRACPPTFEITPCCNMVLDRPHILPPEFMGPISSGDLPPQLPAGMREVFHGIRYLSTHLETPRPGQTHYDLMCFSKIRTKSTHELLRLGFPPLSFGGGAEASLLTPPTAAFELEALRLAALLYLHCGLHMFIPFSTARPAVMGGLKAQFFALLSHFDELAPRELNAVMEQRATLTWALVVGSQLAETDTEEALFAKLIAKMVEGQGVEDWQGMEQRLRRICWVKMLGTVERKRVWERVRRGGW</sequence>
<dbReference type="PANTHER" id="PTHR37540">
    <property type="entry name" value="TRANSCRIPTION FACTOR (ACR-2), PUTATIVE-RELATED-RELATED"/>
    <property type="match status" value="1"/>
</dbReference>
<dbReference type="Proteomes" id="UP001161017">
    <property type="component" value="Unassembled WGS sequence"/>
</dbReference>
<gene>
    <name evidence="1" type="ORF">OHK93_002175</name>
</gene>
<reference evidence="1" key="1">
    <citation type="journal article" date="2023" name="Genome Biol. Evol.">
        <title>First Whole Genome Sequence and Flow Cytometry Genome Size Data for the Lichen-Forming Fungus Ramalina farinacea (Ascomycota).</title>
        <authorList>
            <person name="Llewellyn T."/>
            <person name="Mian S."/>
            <person name="Hill R."/>
            <person name="Leitch I.J."/>
            <person name="Gaya E."/>
        </authorList>
    </citation>
    <scope>NUCLEOTIDE SEQUENCE</scope>
    <source>
        <strain evidence="1">LIQ254RAFAR</strain>
    </source>
</reference>
<proteinExistence type="predicted"/>